<keyword evidence="2" id="KW-0175">Coiled coil</keyword>
<dbReference type="STRING" id="1354337.M983_1323"/>
<reference evidence="5 6" key="1">
    <citation type="submission" date="2016-04" db="EMBL/GenBank/DDBJ databases">
        <title>ATOL: Assembling a taxonomically balanced genome-scale reconstruction of the evolutionary history of the Enterobacteriaceae.</title>
        <authorList>
            <person name="Plunkett G.III."/>
            <person name="Neeno-Eckwall E.C."/>
            <person name="Glasner J.D."/>
            <person name="Perna N.T."/>
        </authorList>
    </citation>
    <scope>NUCLEOTIDE SEQUENCE [LARGE SCALE GENOMIC DNA]</scope>
    <source>
        <strain evidence="5 6">ATCC 19692</strain>
    </source>
</reference>
<dbReference type="RefSeq" id="WP_066748950.1">
    <property type="nucleotide sequence ID" value="NZ_LXEN01000059.1"/>
</dbReference>
<dbReference type="Pfam" id="PF26304">
    <property type="entry name" value="FliMN_C_rel"/>
    <property type="match status" value="1"/>
</dbReference>
<dbReference type="PANTHER" id="PTHR30034:SF5">
    <property type="entry name" value="SECRETION SYSTEM APPARATUS PROTEIN SSAQ"/>
    <property type="match status" value="1"/>
</dbReference>
<sequence>MSGALIDEWEIEASDNNAMKYLLSNFPLSKIDTFSYYFQIQGENELGFLTGYILVNEVMDLIYPQKNIDWQTIPNHYLTDFFSQKYKEINFPFSKSAMQLTVDSICKGSEVEKSYPSITSNVGTVFVSEIKGKYQWQPLSNNNIGVKVYCYLGSSAISLSLLKSVSIGDVLLVDNLEFFLFIDNKKWVNFSWNGENSVTVINDEREKDQASLEKENIENNIETNLLEKSDNNASDDEKTLCLNNIGAISLSVSFLLASKVLPVEQISELSPGQKIELPANAYRHIQLNVNGITIAQGELIKVGDRFAVEIQRTYTQQE</sequence>
<dbReference type="EMBL" id="LXEN01000059">
    <property type="protein sequence ID" value="OAT32281.1"/>
    <property type="molecule type" value="Genomic_DNA"/>
</dbReference>
<gene>
    <name evidence="5" type="ORF">M983_1323</name>
</gene>
<dbReference type="Pfam" id="PF01052">
    <property type="entry name" value="FliMN_C"/>
    <property type="match status" value="1"/>
</dbReference>
<protein>
    <submittedName>
        <fullName evidence="5">Uncharacterized protein</fullName>
    </submittedName>
</protein>
<evidence type="ECO:0000313" key="5">
    <source>
        <dbReference type="EMBL" id="OAT32281.1"/>
    </source>
</evidence>
<comment type="similarity">
    <text evidence="1">Belongs to the FliN/MopA/SpaO family.</text>
</comment>
<dbReference type="InterPro" id="IPR036429">
    <property type="entry name" value="SpoA-like_sf"/>
</dbReference>
<dbReference type="OrthoDB" id="9790303at2"/>
<proteinExistence type="inferred from homology"/>
<comment type="caution">
    <text evidence="5">The sequence shown here is derived from an EMBL/GenBank/DDBJ whole genome shotgun (WGS) entry which is preliminary data.</text>
</comment>
<dbReference type="GO" id="GO:0071978">
    <property type="term" value="P:bacterial-type flagellum-dependent swarming motility"/>
    <property type="evidence" value="ECO:0007669"/>
    <property type="project" value="TreeGrafter"/>
</dbReference>
<evidence type="ECO:0000259" key="3">
    <source>
        <dbReference type="Pfam" id="PF01052"/>
    </source>
</evidence>
<dbReference type="AlphaFoldDB" id="A0A198G7N6"/>
<dbReference type="Gene3D" id="2.30.330.10">
    <property type="entry name" value="SpoA-like"/>
    <property type="match status" value="1"/>
</dbReference>
<dbReference type="InterPro" id="IPR058805">
    <property type="entry name" value="SpaO_FliMN_C_rel"/>
</dbReference>
<dbReference type="GO" id="GO:0050918">
    <property type="term" value="P:positive chemotaxis"/>
    <property type="evidence" value="ECO:0007669"/>
    <property type="project" value="TreeGrafter"/>
</dbReference>
<name>A0A198G7N6_9GAMM</name>
<feature type="coiled-coil region" evidence="2">
    <location>
        <begin position="200"/>
        <end position="227"/>
    </location>
</feature>
<evidence type="ECO:0000259" key="4">
    <source>
        <dbReference type="Pfam" id="PF26304"/>
    </source>
</evidence>
<evidence type="ECO:0000313" key="6">
    <source>
        <dbReference type="Proteomes" id="UP000094023"/>
    </source>
</evidence>
<dbReference type="InterPro" id="IPR001543">
    <property type="entry name" value="FliN-like_C"/>
</dbReference>
<feature type="domain" description="Flagellar motor switch protein FliN-like C-terminal" evidence="3">
    <location>
        <begin position="245"/>
        <end position="312"/>
    </location>
</feature>
<dbReference type="PANTHER" id="PTHR30034">
    <property type="entry name" value="FLAGELLAR MOTOR SWITCH PROTEIN FLIM"/>
    <property type="match status" value="1"/>
</dbReference>
<dbReference type="SUPFAM" id="SSF101801">
    <property type="entry name" value="Surface presentation of antigens (SPOA)"/>
    <property type="match status" value="1"/>
</dbReference>
<accession>A0A198G7N6</accession>
<organism evidence="5 6">
    <name type="scientific">Proteus myxofaciens ATCC 19692</name>
    <dbReference type="NCBI Taxonomy" id="1354337"/>
    <lineage>
        <taxon>Bacteria</taxon>
        <taxon>Pseudomonadati</taxon>
        <taxon>Pseudomonadota</taxon>
        <taxon>Gammaproteobacteria</taxon>
        <taxon>Enterobacterales</taxon>
        <taxon>Morganellaceae</taxon>
        <taxon>Proteus</taxon>
    </lineage>
</organism>
<evidence type="ECO:0000256" key="2">
    <source>
        <dbReference type="SAM" id="Coils"/>
    </source>
</evidence>
<keyword evidence="6" id="KW-1185">Reference proteome</keyword>
<evidence type="ECO:0000256" key="1">
    <source>
        <dbReference type="ARBA" id="ARBA00009226"/>
    </source>
</evidence>
<feature type="domain" description="SpaO FliM/N C-terminal related" evidence="4">
    <location>
        <begin position="142"/>
        <end position="204"/>
    </location>
</feature>
<dbReference type="Proteomes" id="UP000094023">
    <property type="component" value="Unassembled WGS sequence"/>
</dbReference>